<dbReference type="Proteomes" id="UP000185434">
    <property type="component" value="Chromosome"/>
</dbReference>
<keyword evidence="7" id="KW-1185">Reference proteome</keyword>
<reference evidence="6 7" key="1">
    <citation type="submission" date="2014-08" db="EMBL/GenBank/DDBJ databases">
        <title>Complete genome sequence of Corynebacterium frankenforstense ST18(T) (=DSM 45800(T)), isolated from raw cow milk.</title>
        <authorList>
            <person name="Ruckert C."/>
            <person name="Albersmeier A."/>
            <person name="Winkler A."/>
            <person name="Lipski A."/>
            <person name="Kalinowski J."/>
        </authorList>
    </citation>
    <scope>NUCLEOTIDE SEQUENCE [LARGE SCALE GENOMIC DNA]</scope>
    <source>
        <strain evidence="6 7">ST18</strain>
    </source>
</reference>
<dbReference type="STRING" id="1437875.CFRA_00725"/>
<gene>
    <name evidence="6" type="ORF">CFRA_00725</name>
</gene>
<evidence type="ECO:0000256" key="4">
    <source>
        <dbReference type="ARBA" id="ARBA00022840"/>
    </source>
</evidence>
<dbReference type="OrthoDB" id="3787729at2"/>
<dbReference type="InterPro" id="IPR040999">
    <property type="entry name" value="Mak_N_cap"/>
</dbReference>
<dbReference type="GO" id="GO:0016301">
    <property type="term" value="F:kinase activity"/>
    <property type="evidence" value="ECO:0007669"/>
    <property type="project" value="UniProtKB-KW"/>
</dbReference>
<dbReference type="EMBL" id="CP009247">
    <property type="protein sequence ID" value="APT88063.1"/>
    <property type="molecule type" value="Genomic_DNA"/>
</dbReference>
<dbReference type="Pfam" id="PF18085">
    <property type="entry name" value="Mak_N_cap"/>
    <property type="match status" value="1"/>
</dbReference>
<dbReference type="AlphaFoldDB" id="A0A1L7CQE9"/>
<evidence type="ECO:0000256" key="2">
    <source>
        <dbReference type="ARBA" id="ARBA00022741"/>
    </source>
</evidence>
<keyword evidence="1" id="KW-0808">Transferase</keyword>
<accession>A0A1L7CQE9</accession>
<organism evidence="6 7">
    <name type="scientific">Corynebacterium frankenforstense DSM 45800</name>
    <dbReference type="NCBI Taxonomy" id="1437875"/>
    <lineage>
        <taxon>Bacteria</taxon>
        <taxon>Bacillati</taxon>
        <taxon>Actinomycetota</taxon>
        <taxon>Actinomycetes</taxon>
        <taxon>Mycobacteriales</taxon>
        <taxon>Corynebacteriaceae</taxon>
        <taxon>Corynebacterium</taxon>
    </lineage>
</organism>
<evidence type="ECO:0000256" key="1">
    <source>
        <dbReference type="ARBA" id="ARBA00022679"/>
    </source>
</evidence>
<evidence type="ECO:0000256" key="3">
    <source>
        <dbReference type="ARBA" id="ARBA00022777"/>
    </source>
</evidence>
<sequence>MSGTAHIYDAELNPTKEDLARRFAGFDEVVGSWRLVDPDDQVGIEILVGRDFYGRVLQLPVTYRPIEDALDEGVTFTEMDHSELGRRAVTMATADPVAVREMIRAILTGDTSADFSLGSPVLTAHGSGCVADDPISEVGEVEVRECTRQRASGVALVDGAHRNFVLRIAAQPGPARPSSTGYQTPKLRLTTTAPELFGDSEVVLADLYWMG</sequence>
<keyword evidence="4" id="KW-0067">ATP-binding</keyword>
<evidence type="ECO:0000313" key="6">
    <source>
        <dbReference type="EMBL" id="APT88063.1"/>
    </source>
</evidence>
<evidence type="ECO:0000313" key="7">
    <source>
        <dbReference type="Proteomes" id="UP000185434"/>
    </source>
</evidence>
<protein>
    <recommendedName>
        <fullName evidence="5">Maltokinase N-terminal cap domain-containing protein</fullName>
    </recommendedName>
</protein>
<keyword evidence="2" id="KW-0547">Nucleotide-binding</keyword>
<dbReference type="KEGG" id="cfk:CFRA_00725"/>
<dbReference type="GO" id="GO:0005524">
    <property type="term" value="F:ATP binding"/>
    <property type="evidence" value="ECO:0007669"/>
    <property type="project" value="UniProtKB-KW"/>
</dbReference>
<evidence type="ECO:0000259" key="5">
    <source>
        <dbReference type="Pfam" id="PF18085"/>
    </source>
</evidence>
<name>A0A1L7CQE9_9CORY</name>
<keyword evidence="3" id="KW-0418">Kinase</keyword>
<dbReference type="RefSeq" id="WP_075663032.1">
    <property type="nucleotide sequence ID" value="NZ_CP009247.1"/>
</dbReference>
<dbReference type="NCBIfam" id="NF047743">
    <property type="entry name" value="CG0192_fam"/>
    <property type="match status" value="1"/>
</dbReference>
<proteinExistence type="predicted"/>
<feature type="domain" description="Maltokinase N-terminal cap" evidence="5">
    <location>
        <begin position="28"/>
        <end position="95"/>
    </location>
</feature>